<comment type="subcellular location">
    <subcellularLocation>
        <location evidence="1 10">Cell membrane</location>
        <topology evidence="1 10">Multi-pass membrane protein</topology>
    </subcellularLocation>
</comment>
<keyword evidence="9 10" id="KW-0807">Transducer</keyword>
<dbReference type="GO" id="GO:0007165">
    <property type="term" value="P:signal transduction"/>
    <property type="evidence" value="ECO:0007669"/>
    <property type="project" value="UniProtKB-KW"/>
</dbReference>
<evidence type="ECO:0000256" key="2">
    <source>
        <dbReference type="ARBA" id="ARBA00022475"/>
    </source>
</evidence>
<keyword evidence="12" id="KW-1185">Reference proteome</keyword>
<name>A0A8I6SBL2_CIMLE</name>
<dbReference type="InterPro" id="IPR004117">
    <property type="entry name" value="7tm6_olfct_rcpt"/>
</dbReference>
<dbReference type="GeneID" id="106666898"/>
<evidence type="ECO:0000256" key="10">
    <source>
        <dbReference type="RuleBase" id="RU351113"/>
    </source>
</evidence>
<evidence type="ECO:0000256" key="9">
    <source>
        <dbReference type="ARBA" id="ARBA00023224"/>
    </source>
</evidence>
<dbReference type="KEGG" id="clec:106666898"/>
<evidence type="ECO:0000256" key="1">
    <source>
        <dbReference type="ARBA" id="ARBA00004651"/>
    </source>
</evidence>
<sequence length="382" mass="43389">MGTVKTELTFEDLTGFRALPIQMSLVKLISLMPNSLNKITKFIIDILLILYLIAGTIQTYSIFGGWKEAYNQKHFLKVSNSINYTVLFIDLLQKITLLRFNTSAIETLGNWAKKVKIRIGNNETNLIKVVKIVNKFHSVTSNIAALFWAFYPLITGKTILPLKYPFLSQFLSTISFPVEFIIYTGFSTVISYGAAVFLYALALFSTEIHRLADDWASLTYDSKQPQLYRQQFKLLVERHVELLKVLVNIKKLHEGAFGFQIIITMLLIFTGTFGIIKLDDDAVTLIIITTPFGVLTTSEFFLMCWIGVQITDGFSSIHQKLYFTNWYDTPANDKLSLQIVMEFSKKPIILTGVKIYTASLTTFGNVMKETFSLYTVLKALMG</sequence>
<evidence type="ECO:0000256" key="4">
    <source>
        <dbReference type="ARBA" id="ARBA00022692"/>
    </source>
</evidence>
<accession>A0A8I6SBL2</accession>
<feature type="transmembrane region" description="Helical" evidence="10">
    <location>
        <begin position="139"/>
        <end position="160"/>
    </location>
</feature>
<evidence type="ECO:0000313" key="12">
    <source>
        <dbReference type="Proteomes" id="UP000494040"/>
    </source>
</evidence>
<evidence type="ECO:0000313" key="11">
    <source>
        <dbReference type="EnsemblMetazoa" id="XP_024080353.1"/>
    </source>
</evidence>
<dbReference type="OMA" id="NIHWAAY"/>
<keyword evidence="4 10" id="KW-0812">Transmembrane</keyword>
<evidence type="ECO:0000256" key="7">
    <source>
        <dbReference type="ARBA" id="ARBA00023136"/>
    </source>
</evidence>
<feature type="transmembrane region" description="Helical" evidence="10">
    <location>
        <begin position="282"/>
        <end position="308"/>
    </location>
</feature>
<keyword evidence="6 10" id="KW-1133">Transmembrane helix</keyword>
<feature type="transmembrane region" description="Helical" evidence="10">
    <location>
        <begin position="42"/>
        <end position="63"/>
    </location>
</feature>
<evidence type="ECO:0000256" key="8">
    <source>
        <dbReference type="ARBA" id="ARBA00023170"/>
    </source>
</evidence>
<keyword evidence="7 10" id="KW-0472">Membrane</keyword>
<keyword evidence="5 10" id="KW-0552">Olfaction</keyword>
<dbReference type="OrthoDB" id="7548151at2759"/>
<comment type="similarity">
    <text evidence="10">Belongs to the insect chemoreceptor superfamily. Heteromeric odorant receptor channel (TC 1.A.69) family.</text>
</comment>
<evidence type="ECO:0000256" key="5">
    <source>
        <dbReference type="ARBA" id="ARBA00022725"/>
    </source>
</evidence>
<keyword evidence="8 10" id="KW-0675">Receptor</keyword>
<organism evidence="11 12">
    <name type="scientific">Cimex lectularius</name>
    <name type="common">Bed bug</name>
    <name type="synonym">Acanthia lectularia</name>
    <dbReference type="NCBI Taxonomy" id="79782"/>
    <lineage>
        <taxon>Eukaryota</taxon>
        <taxon>Metazoa</taxon>
        <taxon>Ecdysozoa</taxon>
        <taxon>Arthropoda</taxon>
        <taxon>Hexapoda</taxon>
        <taxon>Insecta</taxon>
        <taxon>Pterygota</taxon>
        <taxon>Neoptera</taxon>
        <taxon>Paraneoptera</taxon>
        <taxon>Hemiptera</taxon>
        <taxon>Heteroptera</taxon>
        <taxon>Panheteroptera</taxon>
        <taxon>Cimicomorpha</taxon>
        <taxon>Cimicidae</taxon>
        <taxon>Cimex</taxon>
    </lineage>
</organism>
<proteinExistence type="inferred from homology"/>
<dbReference type="Proteomes" id="UP000494040">
    <property type="component" value="Unassembled WGS sequence"/>
</dbReference>
<dbReference type="RefSeq" id="XP_024080353.1">
    <property type="nucleotide sequence ID" value="XM_024224585.1"/>
</dbReference>
<reference evidence="11" key="1">
    <citation type="submission" date="2022-01" db="UniProtKB">
        <authorList>
            <consortium name="EnsemblMetazoa"/>
        </authorList>
    </citation>
    <scope>IDENTIFICATION</scope>
</reference>
<evidence type="ECO:0000256" key="6">
    <source>
        <dbReference type="ARBA" id="ARBA00022989"/>
    </source>
</evidence>
<evidence type="ECO:0000256" key="3">
    <source>
        <dbReference type="ARBA" id="ARBA00022606"/>
    </source>
</evidence>
<protein>
    <recommendedName>
        <fullName evidence="10">Odorant receptor</fullName>
    </recommendedName>
</protein>
<dbReference type="GO" id="GO:0005549">
    <property type="term" value="F:odorant binding"/>
    <property type="evidence" value="ECO:0007669"/>
    <property type="project" value="InterPro"/>
</dbReference>
<keyword evidence="3 10" id="KW-0716">Sensory transduction</keyword>
<keyword evidence="2" id="KW-1003">Cell membrane</keyword>
<dbReference type="PANTHER" id="PTHR21137">
    <property type="entry name" value="ODORANT RECEPTOR"/>
    <property type="match status" value="1"/>
</dbReference>
<dbReference type="AlphaFoldDB" id="A0A8I6SBL2"/>
<comment type="caution">
    <text evidence="10">Lacks conserved residue(s) required for the propagation of feature annotation.</text>
</comment>
<feature type="transmembrane region" description="Helical" evidence="10">
    <location>
        <begin position="180"/>
        <end position="204"/>
    </location>
</feature>
<dbReference type="GO" id="GO:0004984">
    <property type="term" value="F:olfactory receptor activity"/>
    <property type="evidence" value="ECO:0007669"/>
    <property type="project" value="InterPro"/>
</dbReference>
<dbReference type="PANTHER" id="PTHR21137:SF35">
    <property type="entry name" value="ODORANT RECEPTOR 19A-RELATED"/>
    <property type="match status" value="1"/>
</dbReference>
<dbReference type="EnsemblMetazoa" id="XM_024224585.1">
    <property type="protein sequence ID" value="XP_024080353.1"/>
    <property type="gene ID" value="LOC106666898"/>
</dbReference>
<feature type="transmembrane region" description="Helical" evidence="10">
    <location>
        <begin position="256"/>
        <end position="276"/>
    </location>
</feature>
<dbReference type="Pfam" id="PF02949">
    <property type="entry name" value="7tm_6"/>
    <property type="match status" value="1"/>
</dbReference>
<dbReference type="GO" id="GO:0005886">
    <property type="term" value="C:plasma membrane"/>
    <property type="evidence" value="ECO:0007669"/>
    <property type="project" value="UniProtKB-SubCell"/>
</dbReference>